<evidence type="ECO:0000256" key="1">
    <source>
        <dbReference type="ARBA" id="ARBA00022729"/>
    </source>
</evidence>
<dbReference type="InterPro" id="IPR008969">
    <property type="entry name" value="CarboxyPept-like_regulatory"/>
</dbReference>
<dbReference type="RefSeq" id="WP_235007180.1">
    <property type="nucleotide sequence ID" value="NZ_BIXZ01000002.1"/>
</dbReference>
<evidence type="ECO:0000313" key="6">
    <source>
        <dbReference type="Proteomes" id="UP000304382"/>
    </source>
</evidence>
<reference evidence="5 6" key="1">
    <citation type="submission" date="2019-02" db="EMBL/GenBank/DDBJ databases">
        <title>Haloarcula mannanilyticum sp. nov., a mannan degrading haloarchaeon isolated from commercial salt.</title>
        <authorList>
            <person name="Enomoto S."/>
            <person name="Shimane Y."/>
            <person name="Kamekura M."/>
            <person name="Ito T."/>
            <person name="Moriya O."/>
            <person name="Ihara K."/>
            <person name="Takahashi-Ando N."/>
            <person name="Fukushima Y."/>
            <person name="Yoshida Y."/>
            <person name="Usama R."/>
            <person name="Takai K."/>
            <person name="Minegishi H."/>
        </authorList>
    </citation>
    <scope>NUCLEOTIDE SEQUENCE [LARGE SCALE GENOMIC DNA]</scope>
    <source>
        <strain evidence="5 6">MD130-1</strain>
    </source>
</reference>
<dbReference type="InterPro" id="IPR008964">
    <property type="entry name" value="Invasin/intimin_cell_adhesion"/>
</dbReference>
<dbReference type="NCBIfam" id="TIGR04126">
    <property type="entry name" value="PGF_CTERM"/>
    <property type="match status" value="1"/>
</dbReference>
<evidence type="ECO:0000313" key="5">
    <source>
        <dbReference type="EMBL" id="GCF13807.1"/>
    </source>
</evidence>
<evidence type="ECO:0000256" key="2">
    <source>
        <dbReference type="SAM" id="MobiDB-lite"/>
    </source>
</evidence>
<dbReference type="SUPFAM" id="SSF49373">
    <property type="entry name" value="Invasin/intimin cell-adhesion fragments"/>
    <property type="match status" value="1"/>
</dbReference>
<dbReference type="Proteomes" id="UP000304382">
    <property type="component" value="Unassembled WGS sequence"/>
</dbReference>
<dbReference type="Gene3D" id="2.60.40.1120">
    <property type="entry name" value="Carboxypeptidase-like, regulatory domain"/>
    <property type="match status" value="2"/>
</dbReference>
<dbReference type="AlphaFoldDB" id="A0A4C2EJE7"/>
<accession>A0A4C2EJE7</accession>
<feature type="region of interest" description="Disordered" evidence="2">
    <location>
        <begin position="364"/>
        <end position="392"/>
    </location>
</feature>
<keyword evidence="1" id="KW-0732">Signal</keyword>
<keyword evidence="3" id="KW-0812">Transmembrane</keyword>
<comment type="caution">
    <text evidence="5">The sequence shown here is derived from an EMBL/GenBank/DDBJ whole genome shotgun (WGS) entry which is preliminary data.</text>
</comment>
<evidence type="ECO:0000259" key="4">
    <source>
        <dbReference type="Pfam" id="PF18204"/>
    </source>
</evidence>
<dbReference type="SUPFAM" id="SSF49478">
    <property type="entry name" value="Cna protein B-type domain"/>
    <property type="match status" value="1"/>
</dbReference>
<organism evidence="5 6">
    <name type="scientific">Haloarcula mannanilytica</name>
    <dbReference type="NCBI Taxonomy" id="2509225"/>
    <lineage>
        <taxon>Archaea</taxon>
        <taxon>Methanobacteriati</taxon>
        <taxon>Methanobacteriota</taxon>
        <taxon>Stenosarchaea group</taxon>
        <taxon>Halobacteria</taxon>
        <taxon>Halobacteriales</taxon>
        <taxon>Haloarculaceae</taxon>
        <taxon>Haloarcula</taxon>
    </lineage>
</organism>
<dbReference type="SUPFAM" id="SSF49464">
    <property type="entry name" value="Carboxypeptidase regulatory domain-like"/>
    <property type="match status" value="1"/>
</dbReference>
<feature type="compositionally biased region" description="Polar residues" evidence="2">
    <location>
        <begin position="231"/>
        <end position="240"/>
    </location>
</feature>
<dbReference type="InterPro" id="IPR026371">
    <property type="entry name" value="PGF_CTERM"/>
</dbReference>
<proteinExistence type="predicted"/>
<keyword evidence="3" id="KW-1133">Transmembrane helix</keyword>
<evidence type="ECO:0000256" key="3">
    <source>
        <dbReference type="SAM" id="Phobius"/>
    </source>
</evidence>
<feature type="region of interest" description="Disordered" evidence="2">
    <location>
        <begin position="221"/>
        <end position="240"/>
    </location>
</feature>
<feature type="transmembrane region" description="Helical" evidence="3">
    <location>
        <begin position="390"/>
        <end position="409"/>
    </location>
</feature>
<keyword evidence="3" id="KW-0472">Membrane</keyword>
<dbReference type="GO" id="GO:0030115">
    <property type="term" value="C:S-layer"/>
    <property type="evidence" value="ECO:0007669"/>
    <property type="project" value="UniProtKB-SubCell"/>
</dbReference>
<feature type="domain" description="PGF-CTERM archaeal protein-sorting signal" evidence="4">
    <location>
        <begin position="391"/>
        <end position="412"/>
    </location>
</feature>
<dbReference type="InterPro" id="IPR013783">
    <property type="entry name" value="Ig-like_fold"/>
</dbReference>
<sequence length="413" mass="43394">MCTDRTTLVAGLFVLLVGAGVLAGTVAAQSQVTLTVSVVDQDGDPVSNVDISATWNDSAGGPVNETTRANGQALVDVPAGANVMFRIHDDEYVRNVPYVVEDAESESIEVAVSESATATVNAVNTDGEPATDARVRLYRDGNYVVDRNTGDDGAITTQPIEEGEYSVIVTKPGFYRNLTTVAVSGETTATVEIREGSVLLEATVADDHFEEPRPIRDATVRVESDDRSGGTVPTLSDGTASVSVPVNDRYDVIVTKDGYETVERRVTIGESGKSINVTIQRTPEITLTPDNRQVVVDANVRLTVVDEYDNPVVNATVTRNGTEVGQTDADGEITATVPTAGNVTFAASSGDLTATTNVTVFRPSEETTTGGAATTPEQTETATETSDGSGPGFTVGLTMTALLAVAVLARRRR</sequence>
<name>A0A4C2EJE7_9EURY</name>
<feature type="compositionally biased region" description="Low complexity" evidence="2">
    <location>
        <begin position="366"/>
        <end position="385"/>
    </location>
</feature>
<dbReference type="Gene3D" id="2.60.40.10">
    <property type="entry name" value="Immunoglobulins"/>
    <property type="match status" value="1"/>
</dbReference>
<keyword evidence="6" id="KW-1185">Reference proteome</keyword>
<protein>
    <recommendedName>
        <fullName evidence="4">PGF-CTERM archaeal protein-sorting signal domain-containing protein</fullName>
    </recommendedName>
</protein>
<dbReference type="Pfam" id="PF18204">
    <property type="entry name" value="PGF-CTERM"/>
    <property type="match status" value="1"/>
</dbReference>
<gene>
    <name evidence="5" type="ORF">Harman_17420</name>
</gene>
<dbReference type="EMBL" id="BIXZ01000002">
    <property type="protein sequence ID" value="GCF13807.1"/>
    <property type="molecule type" value="Genomic_DNA"/>
</dbReference>
<dbReference type="GO" id="GO:0005886">
    <property type="term" value="C:plasma membrane"/>
    <property type="evidence" value="ECO:0007669"/>
    <property type="project" value="UniProtKB-SubCell"/>
</dbReference>